<sequence>MVIIFHQHPMGHETKNKTALYSFHIAFFSLLHRAIHCLTISSLLTMNHMMMKLLREILAFVNSNDTLPSNDVEK</sequence>
<dbReference type="AlphaFoldDB" id="A0A1J1HIP6"/>
<dbReference type="EMBL" id="CVRI01000001">
    <property type="protein sequence ID" value="CRK86153.1"/>
    <property type="molecule type" value="Genomic_DNA"/>
</dbReference>
<evidence type="ECO:0000313" key="2">
    <source>
        <dbReference type="Proteomes" id="UP000183832"/>
    </source>
</evidence>
<accession>A0A1J1HIP6</accession>
<organism evidence="1 2">
    <name type="scientific">Clunio marinus</name>
    <dbReference type="NCBI Taxonomy" id="568069"/>
    <lineage>
        <taxon>Eukaryota</taxon>
        <taxon>Metazoa</taxon>
        <taxon>Ecdysozoa</taxon>
        <taxon>Arthropoda</taxon>
        <taxon>Hexapoda</taxon>
        <taxon>Insecta</taxon>
        <taxon>Pterygota</taxon>
        <taxon>Neoptera</taxon>
        <taxon>Endopterygota</taxon>
        <taxon>Diptera</taxon>
        <taxon>Nematocera</taxon>
        <taxon>Chironomoidea</taxon>
        <taxon>Chironomidae</taxon>
        <taxon>Clunio</taxon>
    </lineage>
</organism>
<evidence type="ECO:0000313" key="1">
    <source>
        <dbReference type="EMBL" id="CRK86153.1"/>
    </source>
</evidence>
<reference evidence="1 2" key="1">
    <citation type="submission" date="2015-04" db="EMBL/GenBank/DDBJ databases">
        <authorList>
            <person name="Syromyatnikov M.Y."/>
            <person name="Popov V.N."/>
        </authorList>
    </citation>
    <scope>NUCLEOTIDE SEQUENCE [LARGE SCALE GENOMIC DNA]</scope>
</reference>
<dbReference type="Proteomes" id="UP000183832">
    <property type="component" value="Unassembled WGS sequence"/>
</dbReference>
<gene>
    <name evidence="1" type="ORF">CLUMA_CG000304</name>
</gene>
<protein>
    <submittedName>
        <fullName evidence="1">CLUMA_CG000304, isoform A</fullName>
    </submittedName>
</protein>
<name>A0A1J1HIP6_9DIPT</name>
<keyword evidence="2" id="KW-1185">Reference proteome</keyword>
<proteinExistence type="predicted"/>